<protein>
    <submittedName>
        <fullName evidence="1">Uncharacterized protein</fullName>
    </submittedName>
</protein>
<accession>A0A7R9LA75</accession>
<evidence type="ECO:0000313" key="2">
    <source>
        <dbReference type="Proteomes" id="UP000728032"/>
    </source>
</evidence>
<dbReference type="EMBL" id="OC914958">
    <property type="protein sequence ID" value="CAD7637795.1"/>
    <property type="molecule type" value="Genomic_DNA"/>
</dbReference>
<proteinExistence type="predicted"/>
<reference evidence="1" key="1">
    <citation type="submission" date="2020-11" db="EMBL/GenBank/DDBJ databases">
        <authorList>
            <person name="Tran Van P."/>
        </authorList>
    </citation>
    <scope>NUCLEOTIDE SEQUENCE</scope>
</reference>
<dbReference type="AlphaFoldDB" id="A0A7R9LA75"/>
<evidence type="ECO:0000313" key="1">
    <source>
        <dbReference type="EMBL" id="CAD7637795.1"/>
    </source>
</evidence>
<sequence length="124" mass="14309">MATVRKHFVKFQGFVFSKQMHEFLDLRVDSLNADTGAVEWCTLHSKTCIFVSDDHIFQEMVRPYREFVNLYVGVFTFNRSMGSLVGVSGIVAIVAIKTGLEEILSKQSNRFYYNIKPLMGRKKF</sequence>
<gene>
    <name evidence="1" type="ORF">ONB1V03_LOCUS1025</name>
</gene>
<dbReference type="EMBL" id="CAJPVJ010000133">
    <property type="protein sequence ID" value="CAG2161395.1"/>
    <property type="molecule type" value="Genomic_DNA"/>
</dbReference>
<name>A0A7R9LA75_9ACAR</name>
<dbReference type="Proteomes" id="UP000728032">
    <property type="component" value="Unassembled WGS sequence"/>
</dbReference>
<organism evidence="1">
    <name type="scientific">Oppiella nova</name>
    <dbReference type="NCBI Taxonomy" id="334625"/>
    <lineage>
        <taxon>Eukaryota</taxon>
        <taxon>Metazoa</taxon>
        <taxon>Ecdysozoa</taxon>
        <taxon>Arthropoda</taxon>
        <taxon>Chelicerata</taxon>
        <taxon>Arachnida</taxon>
        <taxon>Acari</taxon>
        <taxon>Acariformes</taxon>
        <taxon>Sarcoptiformes</taxon>
        <taxon>Oribatida</taxon>
        <taxon>Brachypylina</taxon>
        <taxon>Oppioidea</taxon>
        <taxon>Oppiidae</taxon>
        <taxon>Oppiella</taxon>
    </lineage>
</organism>
<keyword evidence="2" id="KW-1185">Reference proteome</keyword>